<keyword evidence="1" id="KW-0812">Transmembrane</keyword>
<dbReference type="PANTHER" id="PTHR30290">
    <property type="entry name" value="PERIPLASMIC BINDING COMPONENT OF ABC TRANSPORTER"/>
    <property type="match status" value="1"/>
</dbReference>
<proteinExistence type="predicted"/>
<feature type="domain" description="Solute-binding protein family 5" evidence="2">
    <location>
        <begin position="100"/>
        <end position="427"/>
    </location>
</feature>
<dbReference type="GO" id="GO:1904680">
    <property type="term" value="F:peptide transmembrane transporter activity"/>
    <property type="evidence" value="ECO:0007669"/>
    <property type="project" value="TreeGrafter"/>
</dbReference>
<evidence type="ECO:0000313" key="4">
    <source>
        <dbReference type="Proteomes" id="UP000030625"/>
    </source>
</evidence>
<keyword evidence="1" id="KW-1133">Transmembrane helix</keyword>
<name>A0A0A7I7E9_9BIFI</name>
<dbReference type="STRING" id="1447716.AH68_09060"/>
<evidence type="ECO:0000259" key="2">
    <source>
        <dbReference type="Pfam" id="PF00496"/>
    </source>
</evidence>
<dbReference type="Gene3D" id="3.40.190.10">
    <property type="entry name" value="Periplasmic binding protein-like II"/>
    <property type="match status" value="1"/>
</dbReference>
<dbReference type="GO" id="GO:0043190">
    <property type="term" value="C:ATP-binding cassette (ABC) transporter complex"/>
    <property type="evidence" value="ECO:0007669"/>
    <property type="project" value="InterPro"/>
</dbReference>
<dbReference type="PIRSF" id="PIRSF002741">
    <property type="entry name" value="MppA"/>
    <property type="match status" value="1"/>
</dbReference>
<keyword evidence="1" id="KW-0472">Membrane</keyword>
<organism evidence="3 4">
    <name type="scientific">Bifidobacterium catenulatum PV20-2</name>
    <dbReference type="NCBI Taxonomy" id="1447716"/>
    <lineage>
        <taxon>Bacteria</taxon>
        <taxon>Bacillati</taxon>
        <taxon>Actinomycetota</taxon>
        <taxon>Actinomycetes</taxon>
        <taxon>Bifidobacteriales</taxon>
        <taxon>Bifidobacteriaceae</taxon>
        <taxon>Bifidobacterium</taxon>
    </lineage>
</organism>
<dbReference type="Pfam" id="PF00496">
    <property type="entry name" value="SBP_bac_5"/>
    <property type="match status" value="1"/>
</dbReference>
<evidence type="ECO:0000313" key="3">
    <source>
        <dbReference type="EMBL" id="AIZ15155.1"/>
    </source>
</evidence>
<dbReference type="HOGENOM" id="CLU_017028_7_3_11"/>
<dbReference type="Proteomes" id="UP000030625">
    <property type="component" value="Chromosome"/>
</dbReference>
<dbReference type="Gene3D" id="3.10.105.10">
    <property type="entry name" value="Dipeptide-binding Protein, Domain 3"/>
    <property type="match status" value="1"/>
</dbReference>
<reference evidence="3 4" key="1">
    <citation type="journal article" date="2015" name="Genome Announc.">
        <title>Complete and Assembled Genome Sequence of Bifidobacterium kashiwanohense PV20-2, Isolated from the Feces of an Anemic Kenyan Infant.</title>
        <authorList>
            <person name="Vazquez-Gutierrez P."/>
            <person name="Lacroix C."/>
            <person name="Chassard C."/>
            <person name="Klumpp J."/>
            <person name="Jans C."/>
            <person name="Stevens M.J."/>
        </authorList>
    </citation>
    <scope>NUCLEOTIDE SEQUENCE [LARGE SCALE GENOMIC DNA]</scope>
    <source>
        <strain evidence="3 4">PV20-2</strain>
    </source>
</reference>
<feature type="transmembrane region" description="Helical" evidence="1">
    <location>
        <begin position="18"/>
        <end position="36"/>
    </location>
</feature>
<sequence length="516" mass="56896">MEEENGREAKLKAEVTRWLVFFGVAIMLSVMTWLGWSLTNRKSPIASFTTLVSDSSVAIGIQGSAPESLDIRREQDTALEQALLENVYETLVSRSETNKLQSSIAKSWQISDDGLTYTFTLNTNMTFANGHKLDSSDVVWSLQNVINNNYVDADQLGDLKEITNPDENTVVITLNQPNPRLLRALSGRAGIVYDEESKANYSNKAVGSGPFTVASTSKSQIVLQRNDSYWGTKAAASQITLYYYASEDSLVSAMEAKKISMALPLSASTADELNQQSGINSDSGISFDKVMLAFNNSAESPFSDEQICKMTRYAIDAQSIAKDAPDAYSPLGGPISPLEDGYEDLSELFPYNLEQGQQMRSYFGASYIADIDLLVPKEYEQIGNTVKSAIEQLNIGVNMEVLDSAAQVTERMNAGTYNIALTTMSGENDASVFTDGQSVFHYENGDAQQAYADAMAATNDNDYQDRMRTYARTVSENAASDWLYTRKNFIAVSDQLQGYPKNLTDRLLPLSRIKLH</sequence>
<dbReference type="KEGG" id="bka:AH68_09060"/>
<accession>A0A0A7I7E9</accession>
<dbReference type="AlphaFoldDB" id="A0A0A7I7E9"/>
<evidence type="ECO:0000256" key="1">
    <source>
        <dbReference type="SAM" id="Phobius"/>
    </source>
</evidence>
<dbReference type="GO" id="GO:0042597">
    <property type="term" value="C:periplasmic space"/>
    <property type="evidence" value="ECO:0007669"/>
    <property type="project" value="UniProtKB-ARBA"/>
</dbReference>
<dbReference type="InterPro" id="IPR000914">
    <property type="entry name" value="SBP_5_dom"/>
</dbReference>
<dbReference type="GO" id="GO:0015833">
    <property type="term" value="P:peptide transport"/>
    <property type="evidence" value="ECO:0007669"/>
    <property type="project" value="TreeGrafter"/>
</dbReference>
<dbReference type="SUPFAM" id="SSF53850">
    <property type="entry name" value="Periplasmic binding protein-like II"/>
    <property type="match status" value="1"/>
</dbReference>
<dbReference type="InterPro" id="IPR039424">
    <property type="entry name" value="SBP_5"/>
</dbReference>
<gene>
    <name evidence="3" type="ORF">AH68_09060</name>
</gene>
<protein>
    <submittedName>
        <fullName evidence="3">ABC transporter substrate-binding protein</fullName>
    </submittedName>
</protein>
<dbReference type="InterPro" id="IPR030678">
    <property type="entry name" value="Peptide/Ni-bd"/>
</dbReference>
<dbReference type="EMBL" id="CP007456">
    <property type="protein sequence ID" value="AIZ15155.1"/>
    <property type="molecule type" value="Genomic_DNA"/>
</dbReference>